<evidence type="ECO:0000256" key="5">
    <source>
        <dbReference type="ARBA" id="ARBA00022597"/>
    </source>
</evidence>
<dbReference type="GO" id="GO:0006811">
    <property type="term" value="P:monoatomic ion transport"/>
    <property type="evidence" value="ECO:0007669"/>
    <property type="project" value="UniProtKB-KW"/>
</dbReference>
<keyword evidence="13" id="KW-0998">Cell outer membrane</keyword>
<evidence type="ECO:0000256" key="4">
    <source>
        <dbReference type="ARBA" id="ARBA00022452"/>
    </source>
</evidence>
<evidence type="ECO:0000256" key="15">
    <source>
        <dbReference type="SAM" id="SignalP"/>
    </source>
</evidence>
<evidence type="ECO:0000256" key="3">
    <source>
        <dbReference type="ARBA" id="ARBA00022448"/>
    </source>
</evidence>
<comment type="caution">
    <text evidence="18">The sequence shown here is derived from an EMBL/GenBank/DDBJ whole genome shotgun (WGS) entry which is preliminary data.</text>
</comment>
<keyword evidence="7 15" id="KW-0732">Signal</keyword>
<evidence type="ECO:0000256" key="6">
    <source>
        <dbReference type="ARBA" id="ARBA00022692"/>
    </source>
</evidence>
<evidence type="ECO:0000256" key="10">
    <source>
        <dbReference type="ARBA" id="ARBA00023114"/>
    </source>
</evidence>
<sequence length="264" mass="28730">MLANLLKSSLIVAALTVSSCVSYGELVSFDEADLSQLSPQNIENSMNLKVQPEDLLRITVTSLNMEAAAPFNVDQSRSGGQTGGASQSPEQLELSTGYFVDQEGNIDFPGLGKLYVVGKTLEEIKGQILEELEGFLADPVVNIRFLNFKVTVLGEVNLPGSLRLTNKRISILEAIGNAGDLTLYADRSEVLVIREQDGVRTYGKLNLQDDEIFSSPYYYLQQNDVIYVKPLESRVATIADPASRLISYGTAALSFVAIILAATR</sequence>
<dbReference type="EMBL" id="JACIFF010000007">
    <property type="protein sequence ID" value="MBB4080239.1"/>
    <property type="molecule type" value="Genomic_DNA"/>
</dbReference>
<keyword evidence="8" id="KW-0625">Polysaccharide transport</keyword>
<dbReference type="PANTHER" id="PTHR33619:SF3">
    <property type="entry name" value="POLYSACCHARIDE EXPORT PROTEIN GFCE-RELATED"/>
    <property type="match status" value="1"/>
</dbReference>
<comment type="subcellular location">
    <subcellularLocation>
        <location evidence="1">Cell outer membrane</location>
        <topology evidence="1">Multi-pass membrane protein</topology>
    </subcellularLocation>
</comment>
<accession>A0A840EEL0</accession>
<keyword evidence="9" id="KW-0406">Ion transport</keyword>
<evidence type="ECO:0000256" key="9">
    <source>
        <dbReference type="ARBA" id="ARBA00023065"/>
    </source>
</evidence>
<name>A0A840EEL0_9BACT</name>
<keyword evidence="14" id="KW-0449">Lipoprotein</keyword>
<dbReference type="InterPro" id="IPR054765">
    <property type="entry name" value="SLBB_dom"/>
</dbReference>
<feature type="signal peptide" evidence="15">
    <location>
        <begin position="1"/>
        <end position="23"/>
    </location>
</feature>
<keyword evidence="11" id="KW-0472">Membrane</keyword>
<keyword evidence="6" id="KW-0812">Transmembrane</keyword>
<keyword evidence="19" id="KW-1185">Reference proteome</keyword>
<dbReference type="PROSITE" id="PS51257">
    <property type="entry name" value="PROKAR_LIPOPROTEIN"/>
    <property type="match status" value="1"/>
</dbReference>
<keyword evidence="5" id="KW-0762">Sugar transport</keyword>
<dbReference type="GO" id="GO:0015159">
    <property type="term" value="F:polysaccharide transmembrane transporter activity"/>
    <property type="evidence" value="ECO:0007669"/>
    <property type="project" value="InterPro"/>
</dbReference>
<evidence type="ECO:0000256" key="2">
    <source>
        <dbReference type="ARBA" id="ARBA00009450"/>
    </source>
</evidence>
<keyword evidence="3" id="KW-0813">Transport</keyword>
<dbReference type="GO" id="GO:0009279">
    <property type="term" value="C:cell outer membrane"/>
    <property type="evidence" value="ECO:0007669"/>
    <property type="project" value="UniProtKB-SubCell"/>
</dbReference>
<evidence type="ECO:0000256" key="12">
    <source>
        <dbReference type="ARBA" id="ARBA00023139"/>
    </source>
</evidence>
<evidence type="ECO:0000313" key="19">
    <source>
        <dbReference type="Proteomes" id="UP000576209"/>
    </source>
</evidence>
<feature type="domain" description="Polysaccharide export protein N-terminal" evidence="16">
    <location>
        <begin position="47"/>
        <end position="144"/>
    </location>
</feature>
<evidence type="ECO:0000259" key="16">
    <source>
        <dbReference type="Pfam" id="PF02563"/>
    </source>
</evidence>
<comment type="similarity">
    <text evidence="2">Belongs to the BexD/CtrA/VexA family.</text>
</comment>
<keyword evidence="4" id="KW-1134">Transmembrane beta strand</keyword>
<dbReference type="Pfam" id="PF22461">
    <property type="entry name" value="SLBB_2"/>
    <property type="match status" value="1"/>
</dbReference>
<gene>
    <name evidence="18" type="ORF">GGR28_002869</name>
</gene>
<evidence type="ECO:0000256" key="11">
    <source>
        <dbReference type="ARBA" id="ARBA00023136"/>
    </source>
</evidence>
<evidence type="ECO:0000256" key="13">
    <source>
        <dbReference type="ARBA" id="ARBA00023237"/>
    </source>
</evidence>
<dbReference type="InterPro" id="IPR049712">
    <property type="entry name" value="Poly_export"/>
</dbReference>
<organism evidence="18 19">
    <name type="scientific">Neolewinella aquimaris</name>
    <dbReference type="NCBI Taxonomy" id="1835722"/>
    <lineage>
        <taxon>Bacteria</taxon>
        <taxon>Pseudomonadati</taxon>
        <taxon>Bacteroidota</taxon>
        <taxon>Saprospiria</taxon>
        <taxon>Saprospirales</taxon>
        <taxon>Lewinellaceae</taxon>
        <taxon>Neolewinella</taxon>
    </lineage>
</organism>
<evidence type="ECO:0000259" key="17">
    <source>
        <dbReference type="Pfam" id="PF22461"/>
    </source>
</evidence>
<feature type="domain" description="SLBB" evidence="17">
    <location>
        <begin position="149"/>
        <end position="228"/>
    </location>
</feature>
<feature type="chain" id="PRO_5032503620" evidence="15">
    <location>
        <begin position="24"/>
        <end position="264"/>
    </location>
</feature>
<dbReference type="Gene3D" id="3.10.560.10">
    <property type="entry name" value="Outer membrane lipoprotein wza domain like"/>
    <property type="match status" value="1"/>
</dbReference>
<evidence type="ECO:0000256" key="1">
    <source>
        <dbReference type="ARBA" id="ARBA00004571"/>
    </source>
</evidence>
<dbReference type="RefSeq" id="WP_183496473.1">
    <property type="nucleotide sequence ID" value="NZ_JACIFF010000007.1"/>
</dbReference>
<keyword evidence="10" id="KW-0626">Porin</keyword>
<dbReference type="AlphaFoldDB" id="A0A840EEL0"/>
<dbReference type="Pfam" id="PF02563">
    <property type="entry name" value="Poly_export"/>
    <property type="match status" value="1"/>
</dbReference>
<dbReference type="Proteomes" id="UP000576209">
    <property type="component" value="Unassembled WGS sequence"/>
</dbReference>
<evidence type="ECO:0000256" key="7">
    <source>
        <dbReference type="ARBA" id="ARBA00022729"/>
    </source>
</evidence>
<evidence type="ECO:0000256" key="14">
    <source>
        <dbReference type="ARBA" id="ARBA00023288"/>
    </source>
</evidence>
<protein>
    <submittedName>
        <fullName evidence="18">Polysaccharide export outer membrane protein</fullName>
    </submittedName>
</protein>
<dbReference type="InterPro" id="IPR003715">
    <property type="entry name" value="Poly_export_N"/>
</dbReference>
<dbReference type="PANTHER" id="PTHR33619">
    <property type="entry name" value="POLYSACCHARIDE EXPORT PROTEIN GFCE-RELATED"/>
    <property type="match status" value="1"/>
</dbReference>
<reference evidence="18 19" key="1">
    <citation type="submission" date="2020-08" db="EMBL/GenBank/DDBJ databases">
        <title>Genomic Encyclopedia of Type Strains, Phase IV (KMG-IV): sequencing the most valuable type-strain genomes for metagenomic binning, comparative biology and taxonomic classification.</title>
        <authorList>
            <person name="Goeker M."/>
        </authorList>
    </citation>
    <scope>NUCLEOTIDE SEQUENCE [LARGE SCALE GENOMIC DNA]</scope>
    <source>
        <strain evidence="18 19">DSM 105137</strain>
    </source>
</reference>
<dbReference type="GO" id="GO:0046930">
    <property type="term" value="C:pore complex"/>
    <property type="evidence" value="ECO:0007669"/>
    <property type="project" value="UniProtKB-KW"/>
</dbReference>
<dbReference type="GO" id="GO:0015288">
    <property type="term" value="F:porin activity"/>
    <property type="evidence" value="ECO:0007669"/>
    <property type="project" value="UniProtKB-KW"/>
</dbReference>
<evidence type="ECO:0000256" key="8">
    <source>
        <dbReference type="ARBA" id="ARBA00023047"/>
    </source>
</evidence>
<evidence type="ECO:0000313" key="18">
    <source>
        <dbReference type="EMBL" id="MBB4080239.1"/>
    </source>
</evidence>
<keyword evidence="12" id="KW-0564">Palmitate</keyword>
<proteinExistence type="inferred from homology"/>